<dbReference type="InterPro" id="IPR050312">
    <property type="entry name" value="IolE/XylAMocC-like"/>
</dbReference>
<reference evidence="2 3" key="1">
    <citation type="submission" date="2018-11" db="EMBL/GenBank/DDBJ databases">
        <title>Novel bacteria species description.</title>
        <authorList>
            <person name="Han J.-H."/>
        </authorList>
    </citation>
    <scope>NUCLEOTIDE SEQUENCE [LARGE SCALE GENOMIC DNA]</scope>
    <source>
        <strain evidence="2 3">KCTC23259</strain>
    </source>
</reference>
<dbReference type="SUPFAM" id="SSF51658">
    <property type="entry name" value="Xylose isomerase-like"/>
    <property type="match status" value="1"/>
</dbReference>
<dbReference type="AlphaFoldDB" id="A0AAE3KUQ6"/>
<dbReference type="GO" id="GO:0016853">
    <property type="term" value="F:isomerase activity"/>
    <property type="evidence" value="ECO:0007669"/>
    <property type="project" value="UniProtKB-KW"/>
</dbReference>
<evidence type="ECO:0000259" key="1">
    <source>
        <dbReference type="Pfam" id="PF01261"/>
    </source>
</evidence>
<protein>
    <submittedName>
        <fullName evidence="2">Sugar phosphate isomerase/epimerase</fullName>
    </submittedName>
</protein>
<dbReference type="RefSeq" id="WP_255039532.1">
    <property type="nucleotide sequence ID" value="NZ_RJUF01000193.1"/>
</dbReference>
<dbReference type="PROSITE" id="PS51318">
    <property type="entry name" value="TAT"/>
    <property type="match status" value="1"/>
</dbReference>
<dbReference type="InterPro" id="IPR006311">
    <property type="entry name" value="TAT_signal"/>
</dbReference>
<name>A0AAE3KUQ6_9BACT</name>
<dbReference type="InterPro" id="IPR036237">
    <property type="entry name" value="Xyl_isomerase-like_sf"/>
</dbReference>
<dbReference type="PANTHER" id="PTHR12110">
    <property type="entry name" value="HYDROXYPYRUVATE ISOMERASE"/>
    <property type="match status" value="1"/>
</dbReference>
<dbReference type="InterPro" id="IPR013022">
    <property type="entry name" value="Xyl_isomerase-like_TIM-brl"/>
</dbReference>
<dbReference type="PROSITE" id="PS51257">
    <property type="entry name" value="PROKAR_LIPOPROTEIN"/>
    <property type="match status" value="1"/>
</dbReference>
<evidence type="ECO:0000313" key="2">
    <source>
        <dbReference type="EMBL" id="MCP9765832.1"/>
    </source>
</evidence>
<dbReference type="Proteomes" id="UP001204144">
    <property type="component" value="Unassembled WGS sequence"/>
</dbReference>
<dbReference type="Gene3D" id="3.20.20.150">
    <property type="entry name" value="Divalent-metal-dependent TIM barrel enzymes"/>
    <property type="match status" value="1"/>
</dbReference>
<gene>
    <name evidence="2" type="ORF">EGI31_23095</name>
</gene>
<proteinExistence type="predicted"/>
<accession>A0AAE3KUQ6</accession>
<feature type="domain" description="Xylose isomerase-like TIM barrel" evidence="1">
    <location>
        <begin position="69"/>
        <end position="319"/>
    </location>
</feature>
<organism evidence="2 3">
    <name type="scientific">Lacihabitans soyangensis</name>
    <dbReference type="NCBI Taxonomy" id="869394"/>
    <lineage>
        <taxon>Bacteria</taxon>
        <taxon>Pseudomonadati</taxon>
        <taxon>Bacteroidota</taxon>
        <taxon>Cytophagia</taxon>
        <taxon>Cytophagales</taxon>
        <taxon>Leadbetterellaceae</taxon>
        <taxon>Lacihabitans</taxon>
    </lineage>
</organism>
<keyword evidence="2" id="KW-0413">Isomerase</keyword>
<sequence length="323" mass="36414">MKNSRRDFIKNYGIAAVSAPFLLQALAGCKGKTDQTTTKIAGMASSIEKFGLQLWTVKEDMAKDAKATLKAVADAGYTQIESFTGEKGIFWGMKPADFKTYLSDLGLQMVSSHINPDFTTKKETEDEFKKLVDDCASVGLSYVLNPFPGEIKTADEWNKITEGLNRQGEITKAAGIKMGYHNHHIEFLPTDDGSIPEEIMLKGTDADLVSFELDLYWVVKAGQDPEKWLKDYANRFKLVHVKDLYKEDRLKEIEATEKKEDPFWPLGASTTLGNGRIDFSKVLKTAKEQGVEYYIVEQERFDKSSPLQDIKIDAEYMKKLEFA</sequence>
<comment type="caution">
    <text evidence="2">The sequence shown here is derived from an EMBL/GenBank/DDBJ whole genome shotgun (WGS) entry which is preliminary data.</text>
</comment>
<dbReference type="EMBL" id="RJUF01000193">
    <property type="protein sequence ID" value="MCP9765832.1"/>
    <property type="molecule type" value="Genomic_DNA"/>
</dbReference>
<dbReference type="PANTHER" id="PTHR12110:SF41">
    <property type="entry name" value="INOSOSE DEHYDRATASE"/>
    <property type="match status" value="1"/>
</dbReference>
<keyword evidence="3" id="KW-1185">Reference proteome</keyword>
<evidence type="ECO:0000313" key="3">
    <source>
        <dbReference type="Proteomes" id="UP001204144"/>
    </source>
</evidence>
<dbReference type="Pfam" id="PF01261">
    <property type="entry name" value="AP_endonuc_2"/>
    <property type="match status" value="1"/>
</dbReference>